<dbReference type="GO" id="GO:0006310">
    <property type="term" value="P:DNA recombination"/>
    <property type="evidence" value="ECO:0007669"/>
    <property type="project" value="UniProtKB-KW"/>
</dbReference>
<comment type="similarity">
    <text evidence="1">Belongs to the 'phage' integrase family.</text>
</comment>
<dbReference type="CDD" id="cd01189">
    <property type="entry name" value="INT_ICEBs1_C_like"/>
    <property type="match status" value="1"/>
</dbReference>
<name>A0A839JX29_9FIRM</name>
<proteinExistence type="inferred from homology"/>
<feature type="domain" description="Tyr recombinase" evidence="4">
    <location>
        <begin position="204"/>
        <end position="410"/>
    </location>
</feature>
<dbReference type="Pfam" id="PF00589">
    <property type="entry name" value="Phage_integrase"/>
    <property type="match status" value="1"/>
</dbReference>
<dbReference type="InterPro" id="IPR002104">
    <property type="entry name" value="Integrase_catalytic"/>
</dbReference>
<dbReference type="PROSITE" id="PS51898">
    <property type="entry name" value="TYR_RECOMBINASE"/>
    <property type="match status" value="1"/>
</dbReference>
<reference evidence="5 6" key="1">
    <citation type="submission" date="2020-07" db="EMBL/GenBank/DDBJ databases">
        <title>Characterization and genome sequencing of isolate MD1, a novel member within the family Lachnospiraceae.</title>
        <authorList>
            <person name="Rettenmaier R."/>
            <person name="Di Bello L."/>
            <person name="Zinser C."/>
            <person name="Scheitz K."/>
            <person name="Liebl W."/>
            <person name="Zverlov V."/>
        </authorList>
    </citation>
    <scope>NUCLEOTIDE SEQUENCE [LARGE SCALE GENOMIC DNA]</scope>
    <source>
        <strain evidence="5 6">MD1</strain>
    </source>
</reference>
<dbReference type="InterPro" id="IPR050090">
    <property type="entry name" value="Tyrosine_recombinase_XerCD"/>
</dbReference>
<sequence>MYKEFSELLRLLKENNIMNIDDVQMREMVNKMKRELILKNHPYNIFLSSDGRYHTYVIKDGKRKPIAKKSREKVEDALVQFYKENEARTQSTLKTLYPEWLDYKLVCTNSSNTVRRIDNDWKKFYVGTPIIDIPIAKLDYITVHKWAHSIVKQMNLTQKQYRNMALIMKQILIYSVDKGLITDSPYERVRLPGKIFAKSSKKQSDTQVFLTDEQPQIEQEAYKEFYKTNNPVALAIPLAFQTGLRVGELVALRYSDIDREYLHIQRMEVRVPHKKEDGWGATEYKVVEHTKTQAGTRKVYLTTKAREILSMIKNASDSNGYVDNDYIFVNEKGRIHVRALDYRLRKYCDNLNIPEKSMHKIRKTFISTLIDHNVNINYIRETVGHESEETTYKSYCFNRLSTDMTENILENILCG</sequence>
<dbReference type="InterPro" id="IPR011010">
    <property type="entry name" value="DNA_brk_join_enz"/>
</dbReference>
<keyword evidence="3" id="KW-0233">DNA recombination</keyword>
<dbReference type="RefSeq" id="WP_228351960.1">
    <property type="nucleotide sequence ID" value="NZ_JACEGA010000001.1"/>
</dbReference>
<dbReference type="EMBL" id="JACEGA010000001">
    <property type="protein sequence ID" value="MBB2182233.1"/>
    <property type="molecule type" value="Genomic_DNA"/>
</dbReference>
<comment type="caution">
    <text evidence="5">The sequence shown here is derived from an EMBL/GenBank/DDBJ whole genome shotgun (WGS) entry which is preliminary data.</text>
</comment>
<dbReference type="GO" id="GO:0015074">
    <property type="term" value="P:DNA integration"/>
    <property type="evidence" value="ECO:0007669"/>
    <property type="project" value="InterPro"/>
</dbReference>
<dbReference type="Proteomes" id="UP000574276">
    <property type="component" value="Unassembled WGS sequence"/>
</dbReference>
<evidence type="ECO:0000256" key="1">
    <source>
        <dbReference type="ARBA" id="ARBA00008857"/>
    </source>
</evidence>
<evidence type="ECO:0000259" key="4">
    <source>
        <dbReference type="PROSITE" id="PS51898"/>
    </source>
</evidence>
<protein>
    <submittedName>
        <fullName evidence="5">Site-specific integrase</fullName>
    </submittedName>
</protein>
<evidence type="ECO:0000256" key="2">
    <source>
        <dbReference type="ARBA" id="ARBA00023125"/>
    </source>
</evidence>
<gene>
    <name evidence="5" type="ORF">H0486_05005</name>
</gene>
<dbReference type="Gene3D" id="1.10.150.130">
    <property type="match status" value="1"/>
</dbReference>
<organism evidence="5 6">
    <name type="scientific">Variimorphobacter saccharofermentans</name>
    <dbReference type="NCBI Taxonomy" id="2755051"/>
    <lineage>
        <taxon>Bacteria</taxon>
        <taxon>Bacillati</taxon>
        <taxon>Bacillota</taxon>
        <taxon>Clostridia</taxon>
        <taxon>Lachnospirales</taxon>
        <taxon>Lachnospiraceae</taxon>
        <taxon>Variimorphobacter</taxon>
    </lineage>
</organism>
<dbReference type="PANTHER" id="PTHR30349">
    <property type="entry name" value="PHAGE INTEGRASE-RELATED"/>
    <property type="match status" value="1"/>
</dbReference>
<keyword evidence="2" id="KW-0238">DNA-binding</keyword>
<dbReference type="InterPro" id="IPR013762">
    <property type="entry name" value="Integrase-like_cat_sf"/>
</dbReference>
<dbReference type="GO" id="GO:0003677">
    <property type="term" value="F:DNA binding"/>
    <property type="evidence" value="ECO:0007669"/>
    <property type="project" value="UniProtKB-KW"/>
</dbReference>
<evidence type="ECO:0000256" key="3">
    <source>
        <dbReference type="ARBA" id="ARBA00023172"/>
    </source>
</evidence>
<accession>A0A839JX29</accession>
<dbReference type="PANTHER" id="PTHR30349:SF64">
    <property type="entry name" value="PROPHAGE INTEGRASE INTD-RELATED"/>
    <property type="match status" value="1"/>
</dbReference>
<dbReference type="InterPro" id="IPR010998">
    <property type="entry name" value="Integrase_recombinase_N"/>
</dbReference>
<dbReference type="SUPFAM" id="SSF56349">
    <property type="entry name" value="DNA breaking-rejoining enzymes"/>
    <property type="match status" value="1"/>
</dbReference>
<keyword evidence="6" id="KW-1185">Reference proteome</keyword>
<dbReference type="Gene3D" id="1.10.443.10">
    <property type="entry name" value="Intergrase catalytic core"/>
    <property type="match status" value="1"/>
</dbReference>
<evidence type="ECO:0000313" key="6">
    <source>
        <dbReference type="Proteomes" id="UP000574276"/>
    </source>
</evidence>
<evidence type="ECO:0000313" key="5">
    <source>
        <dbReference type="EMBL" id="MBB2182233.1"/>
    </source>
</evidence>
<dbReference type="AlphaFoldDB" id="A0A839JX29"/>